<sequence length="67" mass="6817">MGGFPFSSPTTSTCRKPSASACASPSAAFPAASRLVELLDWIAVSDAASLRPMCSTECLGCADAKDC</sequence>
<reference evidence="1" key="1">
    <citation type="journal article" date="2021" name="bioRxiv">
        <title>Whole Genome Assembly and Annotation of Northern Wild Rice, Zizania palustris L., Supports a Whole Genome Duplication in the Zizania Genus.</title>
        <authorList>
            <person name="Haas M."/>
            <person name="Kono T."/>
            <person name="Macchietto M."/>
            <person name="Millas R."/>
            <person name="McGilp L."/>
            <person name="Shao M."/>
            <person name="Duquette J."/>
            <person name="Hirsch C.N."/>
            <person name="Kimball J."/>
        </authorList>
    </citation>
    <scope>NUCLEOTIDE SEQUENCE</scope>
    <source>
        <tissue evidence="1">Fresh leaf tissue</tissue>
    </source>
</reference>
<gene>
    <name evidence="1" type="ORF">GUJ93_ZPchr0006g41647</name>
</gene>
<proteinExistence type="predicted"/>
<evidence type="ECO:0000313" key="2">
    <source>
        <dbReference type="Proteomes" id="UP000729402"/>
    </source>
</evidence>
<name>A0A8J5W4P4_ZIZPA</name>
<evidence type="ECO:0000313" key="1">
    <source>
        <dbReference type="EMBL" id="KAG8076279.1"/>
    </source>
</evidence>
<dbReference type="AlphaFoldDB" id="A0A8J5W4P4"/>
<organism evidence="1 2">
    <name type="scientific">Zizania palustris</name>
    <name type="common">Northern wild rice</name>
    <dbReference type="NCBI Taxonomy" id="103762"/>
    <lineage>
        <taxon>Eukaryota</taxon>
        <taxon>Viridiplantae</taxon>
        <taxon>Streptophyta</taxon>
        <taxon>Embryophyta</taxon>
        <taxon>Tracheophyta</taxon>
        <taxon>Spermatophyta</taxon>
        <taxon>Magnoliopsida</taxon>
        <taxon>Liliopsida</taxon>
        <taxon>Poales</taxon>
        <taxon>Poaceae</taxon>
        <taxon>BOP clade</taxon>
        <taxon>Oryzoideae</taxon>
        <taxon>Oryzeae</taxon>
        <taxon>Zizaniinae</taxon>
        <taxon>Zizania</taxon>
    </lineage>
</organism>
<reference evidence="1" key="2">
    <citation type="submission" date="2021-02" db="EMBL/GenBank/DDBJ databases">
        <authorList>
            <person name="Kimball J.A."/>
            <person name="Haas M.W."/>
            <person name="Macchietto M."/>
            <person name="Kono T."/>
            <person name="Duquette J."/>
            <person name="Shao M."/>
        </authorList>
    </citation>
    <scope>NUCLEOTIDE SEQUENCE</scope>
    <source>
        <tissue evidence="1">Fresh leaf tissue</tissue>
    </source>
</reference>
<accession>A0A8J5W4P4</accession>
<dbReference type="EMBL" id="JAAALK010000283">
    <property type="protein sequence ID" value="KAG8076279.1"/>
    <property type="molecule type" value="Genomic_DNA"/>
</dbReference>
<dbReference type="Proteomes" id="UP000729402">
    <property type="component" value="Unassembled WGS sequence"/>
</dbReference>
<protein>
    <submittedName>
        <fullName evidence="1">Uncharacterized protein</fullName>
    </submittedName>
</protein>
<keyword evidence="2" id="KW-1185">Reference proteome</keyword>
<comment type="caution">
    <text evidence="1">The sequence shown here is derived from an EMBL/GenBank/DDBJ whole genome shotgun (WGS) entry which is preliminary data.</text>
</comment>